<name>A0A455SKF1_9CHLR</name>
<dbReference type="InterPro" id="IPR000524">
    <property type="entry name" value="Tscrpt_reg_HTH_GntR"/>
</dbReference>
<dbReference type="EMBL" id="AP019376">
    <property type="protein sequence ID" value="BBH88867.1"/>
    <property type="molecule type" value="Genomic_DNA"/>
</dbReference>
<dbReference type="AlphaFoldDB" id="A0A455SKF1"/>
<evidence type="ECO:0000313" key="5">
    <source>
        <dbReference type="EMBL" id="BBH88867.1"/>
    </source>
</evidence>
<organism evidence="5">
    <name type="scientific">Thermosporothrix sp. COM3</name>
    <dbReference type="NCBI Taxonomy" id="2490863"/>
    <lineage>
        <taxon>Bacteria</taxon>
        <taxon>Bacillati</taxon>
        <taxon>Chloroflexota</taxon>
        <taxon>Ktedonobacteria</taxon>
        <taxon>Ktedonobacterales</taxon>
        <taxon>Thermosporotrichaceae</taxon>
        <taxon>Thermosporothrix</taxon>
    </lineage>
</organism>
<dbReference type="SMART" id="SM00345">
    <property type="entry name" value="HTH_GNTR"/>
    <property type="match status" value="1"/>
</dbReference>
<keyword evidence="1" id="KW-0805">Transcription regulation</keyword>
<evidence type="ECO:0000256" key="1">
    <source>
        <dbReference type="ARBA" id="ARBA00023015"/>
    </source>
</evidence>
<evidence type="ECO:0000259" key="4">
    <source>
        <dbReference type="PROSITE" id="PS50949"/>
    </source>
</evidence>
<dbReference type="PANTHER" id="PTHR38445">
    <property type="entry name" value="HTH-TYPE TRANSCRIPTIONAL REPRESSOR YTRA"/>
    <property type="match status" value="1"/>
</dbReference>
<dbReference type="PROSITE" id="PS50949">
    <property type="entry name" value="HTH_GNTR"/>
    <property type="match status" value="1"/>
</dbReference>
<reference evidence="5" key="1">
    <citation type="submission" date="2018-12" db="EMBL/GenBank/DDBJ databases">
        <title>Novel natural products biosynthetic potential of the class Ktedonobacteria.</title>
        <authorList>
            <person name="Zheng Y."/>
            <person name="Saitou A."/>
            <person name="Wang C.M."/>
            <person name="Toyoda A."/>
            <person name="Minakuchi Y."/>
            <person name="Sekiguchi Y."/>
            <person name="Ueda K."/>
            <person name="Takano H."/>
            <person name="Sakai Y."/>
            <person name="Yokota A."/>
            <person name="Yabe S."/>
        </authorList>
    </citation>
    <scope>NUCLEOTIDE SEQUENCE</scope>
    <source>
        <strain evidence="5">COM3</strain>
    </source>
</reference>
<evidence type="ECO:0000256" key="3">
    <source>
        <dbReference type="ARBA" id="ARBA00023163"/>
    </source>
</evidence>
<dbReference type="CDD" id="cd07377">
    <property type="entry name" value="WHTH_GntR"/>
    <property type="match status" value="1"/>
</dbReference>
<feature type="domain" description="HTH gntR-type" evidence="4">
    <location>
        <begin position="16"/>
        <end position="84"/>
    </location>
</feature>
<evidence type="ECO:0000256" key="2">
    <source>
        <dbReference type="ARBA" id="ARBA00023125"/>
    </source>
</evidence>
<keyword evidence="3" id="KW-0804">Transcription</keyword>
<dbReference type="GO" id="GO:0003700">
    <property type="term" value="F:DNA-binding transcription factor activity"/>
    <property type="evidence" value="ECO:0007669"/>
    <property type="project" value="InterPro"/>
</dbReference>
<dbReference type="GO" id="GO:0003677">
    <property type="term" value="F:DNA binding"/>
    <property type="evidence" value="ECO:0007669"/>
    <property type="project" value="UniProtKB-KW"/>
</dbReference>
<dbReference type="PANTHER" id="PTHR38445:SF7">
    <property type="entry name" value="GNTR-FAMILY TRANSCRIPTIONAL REGULATOR"/>
    <property type="match status" value="1"/>
</dbReference>
<sequence>MMDSLPLLVIHHDSSVAPYEQLKEQLRRVIASGSMRAGEKLPPVRQFARDLGLAPNTVVRAYRELKEEGWIELSVGKRARVVSVPPVLPLEERQQRLSEAVRELLISTQQLGISLEELYAEIEHQVQSYNPSARK</sequence>
<keyword evidence="2" id="KW-0238">DNA-binding</keyword>
<dbReference type="Pfam" id="PF00392">
    <property type="entry name" value="GntR"/>
    <property type="match status" value="1"/>
</dbReference>
<proteinExistence type="predicted"/>
<dbReference type="InterPro" id="IPR036388">
    <property type="entry name" value="WH-like_DNA-bd_sf"/>
</dbReference>
<dbReference type="InterPro" id="IPR036390">
    <property type="entry name" value="WH_DNA-bd_sf"/>
</dbReference>
<gene>
    <name evidence="5" type="ORF">KTC_36180</name>
</gene>
<dbReference type="Gene3D" id="1.10.10.10">
    <property type="entry name" value="Winged helix-like DNA-binding domain superfamily/Winged helix DNA-binding domain"/>
    <property type="match status" value="1"/>
</dbReference>
<protein>
    <submittedName>
        <fullName evidence="5">GntR family transcriptional regulator</fullName>
    </submittedName>
</protein>
<accession>A0A455SKF1</accession>
<dbReference type="SUPFAM" id="SSF46785">
    <property type="entry name" value="Winged helix' DNA-binding domain"/>
    <property type="match status" value="1"/>
</dbReference>